<dbReference type="Pfam" id="PF01565">
    <property type="entry name" value="FAD_binding_4"/>
    <property type="match status" value="1"/>
</dbReference>
<keyword evidence="8" id="KW-1185">Reference proteome</keyword>
<sequence length="420" mass="43356">MRHGEADRVVTVRSAREAEAVVAHAAARSIPVRVHTTGHAHAAQRPPGDALLVRTAIQEPVTIDEDRLMARAPAGALWREVVTKAARHGLAAVHPAAPAVGVVGYLTRGGVGAHGRARGLASNTVSAFDVVGPDALTRRVDADTDADLLDALRGGGGGFGVVTAVEFGLFPLRSVVTGAAYWPLENAHQLLTLWRDWAVDAPRQATTSVRVLSGEAVPWTEDPVVCVTGAVLGGSSAMGDAEDLLGPLRAVATPLRDTWRSDGPAAPLFAAEHPVGPARTVGDHLLLDEIGRDGVAEFLRVLGEGSGSPLPVAELHHLGGALAERAPAGGLLDHLDAGFAYTAFGATADAASAEHLAVVRRALSPWDVGTTVPSMVASRTQPQGHLDRRRAALAAEVRARVDPDGVFAGDVAPVTPGSPG</sequence>
<dbReference type="PANTHER" id="PTHR42973">
    <property type="entry name" value="BINDING OXIDOREDUCTASE, PUTATIVE (AFU_ORTHOLOGUE AFUA_1G17690)-RELATED"/>
    <property type="match status" value="1"/>
</dbReference>
<keyword evidence="5" id="KW-0560">Oxidoreductase</keyword>
<evidence type="ECO:0000256" key="2">
    <source>
        <dbReference type="ARBA" id="ARBA00005466"/>
    </source>
</evidence>
<comment type="similarity">
    <text evidence="2">Belongs to the oxygen-dependent FAD-linked oxidoreductase family.</text>
</comment>
<dbReference type="InterPro" id="IPR006094">
    <property type="entry name" value="Oxid_FAD_bind_N"/>
</dbReference>
<name>A0ABW0ER11_9PSEU</name>
<keyword evidence="4" id="KW-0274">FAD</keyword>
<gene>
    <name evidence="7" type="ORF">ACFPM7_14770</name>
</gene>
<feature type="domain" description="FAD-binding PCMH-type" evidence="6">
    <location>
        <begin position="2"/>
        <end position="172"/>
    </location>
</feature>
<protein>
    <submittedName>
        <fullName evidence="7">FAD-binding protein</fullName>
    </submittedName>
</protein>
<organism evidence="7 8">
    <name type="scientific">Actinokineospora guangxiensis</name>
    <dbReference type="NCBI Taxonomy" id="1490288"/>
    <lineage>
        <taxon>Bacteria</taxon>
        <taxon>Bacillati</taxon>
        <taxon>Actinomycetota</taxon>
        <taxon>Actinomycetes</taxon>
        <taxon>Pseudonocardiales</taxon>
        <taxon>Pseudonocardiaceae</taxon>
        <taxon>Actinokineospora</taxon>
    </lineage>
</organism>
<reference evidence="8" key="1">
    <citation type="journal article" date="2019" name="Int. J. Syst. Evol. Microbiol.">
        <title>The Global Catalogue of Microorganisms (GCM) 10K type strain sequencing project: providing services to taxonomists for standard genome sequencing and annotation.</title>
        <authorList>
            <consortium name="The Broad Institute Genomics Platform"/>
            <consortium name="The Broad Institute Genome Sequencing Center for Infectious Disease"/>
            <person name="Wu L."/>
            <person name="Ma J."/>
        </authorList>
    </citation>
    <scope>NUCLEOTIDE SEQUENCE [LARGE SCALE GENOMIC DNA]</scope>
    <source>
        <strain evidence="8">CCUG 59778</strain>
    </source>
</reference>
<accession>A0ABW0ER11</accession>
<dbReference type="InterPro" id="IPR050416">
    <property type="entry name" value="FAD-linked_Oxidoreductase"/>
</dbReference>
<proteinExistence type="inferred from homology"/>
<dbReference type="Proteomes" id="UP001596157">
    <property type="component" value="Unassembled WGS sequence"/>
</dbReference>
<dbReference type="Gene3D" id="3.30.465.10">
    <property type="match status" value="1"/>
</dbReference>
<dbReference type="SUPFAM" id="SSF56176">
    <property type="entry name" value="FAD-binding/transporter-associated domain-like"/>
    <property type="match status" value="1"/>
</dbReference>
<comment type="cofactor">
    <cofactor evidence="1">
        <name>FAD</name>
        <dbReference type="ChEBI" id="CHEBI:57692"/>
    </cofactor>
</comment>
<dbReference type="PANTHER" id="PTHR42973:SF39">
    <property type="entry name" value="FAD-BINDING PCMH-TYPE DOMAIN-CONTAINING PROTEIN"/>
    <property type="match status" value="1"/>
</dbReference>
<evidence type="ECO:0000313" key="8">
    <source>
        <dbReference type="Proteomes" id="UP001596157"/>
    </source>
</evidence>
<dbReference type="EMBL" id="JBHSKF010000006">
    <property type="protein sequence ID" value="MFC5288321.1"/>
    <property type="molecule type" value="Genomic_DNA"/>
</dbReference>
<comment type="caution">
    <text evidence="7">The sequence shown here is derived from an EMBL/GenBank/DDBJ whole genome shotgun (WGS) entry which is preliminary data.</text>
</comment>
<keyword evidence="3" id="KW-0285">Flavoprotein</keyword>
<evidence type="ECO:0000313" key="7">
    <source>
        <dbReference type="EMBL" id="MFC5288321.1"/>
    </source>
</evidence>
<dbReference type="PROSITE" id="PS51387">
    <property type="entry name" value="FAD_PCMH"/>
    <property type="match status" value="1"/>
</dbReference>
<dbReference type="InterPro" id="IPR016166">
    <property type="entry name" value="FAD-bd_PCMH"/>
</dbReference>
<evidence type="ECO:0000256" key="5">
    <source>
        <dbReference type="ARBA" id="ARBA00023002"/>
    </source>
</evidence>
<evidence type="ECO:0000256" key="3">
    <source>
        <dbReference type="ARBA" id="ARBA00022630"/>
    </source>
</evidence>
<dbReference type="InterPro" id="IPR016169">
    <property type="entry name" value="FAD-bd_PCMH_sub2"/>
</dbReference>
<evidence type="ECO:0000256" key="4">
    <source>
        <dbReference type="ARBA" id="ARBA00022827"/>
    </source>
</evidence>
<dbReference type="Gene3D" id="3.40.462.20">
    <property type="match status" value="1"/>
</dbReference>
<dbReference type="RefSeq" id="WP_378248173.1">
    <property type="nucleotide sequence ID" value="NZ_JBHSKF010000006.1"/>
</dbReference>
<dbReference type="InterPro" id="IPR036318">
    <property type="entry name" value="FAD-bd_PCMH-like_sf"/>
</dbReference>
<evidence type="ECO:0000259" key="6">
    <source>
        <dbReference type="PROSITE" id="PS51387"/>
    </source>
</evidence>
<evidence type="ECO:0000256" key="1">
    <source>
        <dbReference type="ARBA" id="ARBA00001974"/>
    </source>
</evidence>